<sequence length="37" mass="4032">MALLTHLLCPWSRLQLYAALAGNGTCAKMQVDASKRV</sequence>
<name>A0A1V2LLD0_PICKU</name>
<evidence type="ECO:0000313" key="3">
    <source>
        <dbReference type="Proteomes" id="UP000189274"/>
    </source>
</evidence>
<dbReference type="EMBL" id="MQVM01000013">
    <property type="protein sequence ID" value="ONH73752.1"/>
    <property type="molecule type" value="Genomic_DNA"/>
</dbReference>
<evidence type="ECO:0000313" key="2">
    <source>
        <dbReference type="EMBL" id="ONH73752.1"/>
    </source>
</evidence>
<feature type="signal peptide" evidence="1">
    <location>
        <begin position="1"/>
        <end position="21"/>
    </location>
</feature>
<evidence type="ECO:0000256" key="1">
    <source>
        <dbReference type="SAM" id="SignalP"/>
    </source>
</evidence>
<comment type="caution">
    <text evidence="2">The sequence shown here is derived from an EMBL/GenBank/DDBJ whole genome shotgun (WGS) entry which is preliminary data.</text>
</comment>
<feature type="chain" id="PRO_5012482819" evidence="1">
    <location>
        <begin position="22"/>
        <end position="37"/>
    </location>
</feature>
<keyword evidence="1" id="KW-0732">Signal</keyword>
<organism evidence="2 3">
    <name type="scientific">Pichia kudriavzevii</name>
    <name type="common">Yeast</name>
    <name type="synonym">Issatchenkia orientalis</name>
    <dbReference type="NCBI Taxonomy" id="4909"/>
    <lineage>
        <taxon>Eukaryota</taxon>
        <taxon>Fungi</taxon>
        <taxon>Dikarya</taxon>
        <taxon>Ascomycota</taxon>
        <taxon>Saccharomycotina</taxon>
        <taxon>Pichiomycetes</taxon>
        <taxon>Pichiales</taxon>
        <taxon>Pichiaceae</taxon>
        <taxon>Pichia</taxon>
    </lineage>
</organism>
<proteinExistence type="predicted"/>
<gene>
    <name evidence="2" type="ORF">BOH78_2969</name>
</gene>
<protein>
    <submittedName>
        <fullName evidence="2">Uncharacterized protein</fullName>
    </submittedName>
</protein>
<dbReference type="Proteomes" id="UP000189274">
    <property type="component" value="Unassembled WGS sequence"/>
</dbReference>
<reference evidence="3" key="1">
    <citation type="journal article" date="2017" name="Genome Announc.">
        <title>Genome sequences of Cyberlindnera fabianii 65, Pichia kudriavzevii 129, and Saccharomyces cerevisiae 131 isolated from fermented masau fruits in Zimbabwe.</title>
        <authorList>
            <person name="van Rijswijck I.M.H."/>
            <person name="Derks M.F.L."/>
            <person name="Abee T."/>
            <person name="de Ridder D."/>
            <person name="Smid E.J."/>
        </authorList>
    </citation>
    <scope>NUCLEOTIDE SEQUENCE [LARGE SCALE GENOMIC DNA]</scope>
    <source>
        <strain evidence="3">129</strain>
    </source>
</reference>
<accession>A0A1V2LLD0</accession>
<dbReference type="AlphaFoldDB" id="A0A1V2LLD0"/>